<dbReference type="AlphaFoldDB" id="A0A3B0ZM20"/>
<dbReference type="PIRSF" id="PIRSF026426">
    <property type="entry name" value="DUF1499"/>
    <property type="match status" value="1"/>
</dbReference>
<gene>
    <name evidence="1" type="ORF">MNBD_GAMMA17-480</name>
</gene>
<evidence type="ECO:0008006" key="2">
    <source>
        <dbReference type="Google" id="ProtNLM"/>
    </source>
</evidence>
<sequence>MKRWLLRTCLIVLLLCAATKIMADERLKPCPDSPNCVSSLAEGDEHRIAPMSYGGDRATARLRLLAVLSEFEDAQIIEDTELYLRVTVTSAVLRFIDDVTFFFDDEKALIQMRSASRSGYYDFGANRRRLEGIRQLYEQQ</sequence>
<dbReference type="PANTHER" id="PTHR34801">
    <property type="entry name" value="EXPRESSED PROTEIN"/>
    <property type="match status" value="1"/>
</dbReference>
<proteinExistence type="predicted"/>
<name>A0A3B0ZM20_9ZZZZ</name>
<dbReference type="Pfam" id="PF07386">
    <property type="entry name" value="DUF1499"/>
    <property type="match status" value="1"/>
</dbReference>
<organism evidence="1">
    <name type="scientific">hydrothermal vent metagenome</name>
    <dbReference type="NCBI Taxonomy" id="652676"/>
    <lineage>
        <taxon>unclassified sequences</taxon>
        <taxon>metagenomes</taxon>
        <taxon>ecological metagenomes</taxon>
    </lineage>
</organism>
<accession>A0A3B0ZM20</accession>
<reference evidence="1" key="1">
    <citation type="submission" date="2018-06" db="EMBL/GenBank/DDBJ databases">
        <authorList>
            <person name="Zhirakovskaya E."/>
        </authorList>
    </citation>
    <scope>NUCLEOTIDE SEQUENCE</scope>
</reference>
<dbReference type="EMBL" id="UOFQ01000126">
    <property type="protein sequence ID" value="VAW89233.1"/>
    <property type="molecule type" value="Genomic_DNA"/>
</dbReference>
<evidence type="ECO:0000313" key="1">
    <source>
        <dbReference type="EMBL" id="VAW89233.1"/>
    </source>
</evidence>
<dbReference type="PANTHER" id="PTHR34801:SF6">
    <property type="entry name" value="SLL1620 PROTEIN"/>
    <property type="match status" value="1"/>
</dbReference>
<protein>
    <recommendedName>
        <fullName evidence="2">DUF1499 domain-containing protein</fullName>
    </recommendedName>
</protein>
<dbReference type="InterPro" id="IPR010865">
    <property type="entry name" value="DUF1499"/>
</dbReference>